<dbReference type="PANTHER" id="PTHR34701:SF1">
    <property type="entry name" value="TRANSCRIPTIONAL REGULATOR MRAZ"/>
    <property type="match status" value="1"/>
</dbReference>
<keyword evidence="2 7" id="KW-0963">Cytoplasm</keyword>
<comment type="similarity">
    <text evidence="7">Belongs to the MraZ family.</text>
</comment>
<dbReference type="CDD" id="cd16321">
    <property type="entry name" value="MraZ_C"/>
    <property type="match status" value="1"/>
</dbReference>
<dbReference type="InterPro" id="IPR038619">
    <property type="entry name" value="MraZ_sf"/>
</dbReference>
<protein>
    <recommendedName>
        <fullName evidence="1 7">Transcriptional regulator MraZ</fullName>
    </recommendedName>
</protein>
<dbReference type="InterPro" id="IPR003444">
    <property type="entry name" value="MraZ"/>
</dbReference>
<dbReference type="Proteomes" id="UP001198495">
    <property type="component" value="Unassembled WGS sequence"/>
</dbReference>
<keyword evidence="4 7" id="KW-0805">Transcription regulation</keyword>
<dbReference type="InterPro" id="IPR035642">
    <property type="entry name" value="MraZ_N"/>
</dbReference>
<feature type="domain" description="SpoVT-AbrB" evidence="8">
    <location>
        <begin position="77"/>
        <end position="120"/>
    </location>
</feature>
<dbReference type="SUPFAM" id="SSF89447">
    <property type="entry name" value="AbrB/MazE/MraZ-like"/>
    <property type="match status" value="1"/>
</dbReference>
<dbReference type="InterPro" id="IPR007159">
    <property type="entry name" value="SpoVT-AbrB_dom"/>
</dbReference>
<keyword evidence="5 7" id="KW-0238">DNA-binding</keyword>
<evidence type="ECO:0000256" key="2">
    <source>
        <dbReference type="ARBA" id="ARBA00022490"/>
    </source>
</evidence>
<dbReference type="PROSITE" id="PS51740">
    <property type="entry name" value="SPOVT_ABRB"/>
    <property type="match status" value="2"/>
</dbReference>
<evidence type="ECO:0000256" key="5">
    <source>
        <dbReference type="ARBA" id="ARBA00023125"/>
    </source>
</evidence>
<comment type="subunit">
    <text evidence="7">Forms oligomers.</text>
</comment>
<proteinExistence type="inferred from homology"/>
<evidence type="ECO:0000256" key="6">
    <source>
        <dbReference type="ARBA" id="ARBA00023163"/>
    </source>
</evidence>
<dbReference type="InterPro" id="IPR037914">
    <property type="entry name" value="SpoVT-AbrB_sf"/>
</dbReference>
<evidence type="ECO:0000256" key="3">
    <source>
        <dbReference type="ARBA" id="ARBA00022737"/>
    </source>
</evidence>
<evidence type="ECO:0000256" key="1">
    <source>
        <dbReference type="ARBA" id="ARBA00013860"/>
    </source>
</evidence>
<dbReference type="HAMAP" id="MF_01008">
    <property type="entry name" value="MraZ"/>
    <property type="match status" value="1"/>
</dbReference>
<dbReference type="CDD" id="cd16320">
    <property type="entry name" value="MraZ_N"/>
    <property type="match status" value="1"/>
</dbReference>
<dbReference type="RefSeq" id="WP_177982953.1">
    <property type="nucleotide sequence ID" value="NZ_JAJEQT010000005.1"/>
</dbReference>
<dbReference type="Gene3D" id="3.40.1550.20">
    <property type="entry name" value="Transcriptional regulator MraZ domain"/>
    <property type="match status" value="1"/>
</dbReference>
<name>A0ABS8FPJ4_9FIRM</name>
<dbReference type="PANTHER" id="PTHR34701">
    <property type="entry name" value="TRANSCRIPTIONAL REGULATOR MRAZ"/>
    <property type="match status" value="1"/>
</dbReference>
<dbReference type="InterPro" id="IPR020603">
    <property type="entry name" value="MraZ_dom"/>
</dbReference>
<reference evidence="9 10" key="1">
    <citation type="submission" date="2021-10" db="EMBL/GenBank/DDBJ databases">
        <title>Anaerobic single-cell dispensing facilitates the cultivation of human gut bacteria.</title>
        <authorList>
            <person name="Afrizal A."/>
        </authorList>
    </citation>
    <scope>NUCLEOTIDE SEQUENCE [LARGE SCALE GENOMIC DNA]</scope>
    <source>
        <strain evidence="9 10">CLA-AA-H212</strain>
    </source>
</reference>
<evidence type="ECO:0000313" key="9">
    <source>
        <dbReference type="EMBL" id="MCC2219068.1"/>
    </source>
</evidence>
<keyword evidence="10" id="KW-1185">Reference proteome</keyword>
<dbReference type="NCBIfam" id="TIGR00242">
    <property type="entry name" value="division/cell wall cluster transcriptional repressor MraZ"/>
    <property type="match status" value="1"/>
</dbReference>
<evidence type="ECO:0000313" key="10">
    <source>
        <dbReference type="Proteomes" id="UP001198495"/>
    </source>
</evidence>
<dbReference type="EMBL" id="JAJEQT010000005">
    <property type="protein sequence ID" value="MCC2219068.1"/>
    <property type="molecule type" value="Genomic_DNA"/>
</dbReference>
<keyword evidence="6 7" id="KW-0804">Transcription</keyword>
<keyword evidence="3" id="KW-0677">Repeat</keyword>
<evidence type="ECO:0000259" key="8">
    <source>
        <dbReference type="PROSITE" id="PS51740"/>
    </source>
</evidence>
<accession>A0ABS8FPJ4</accession>
<evidence type="ECO:0000256" key="7">
    <source>
        <dbReference type="HAMAP-Rule" id="MF_01008"/>
    </source>
</evidence>
<comment type="subcellular location">
    <subcellularLocation>
        <location evidence="7">Cytoplasm</location>
        <location evidence="7">Nucleoid</location>
    </subcellularLocation>
</comment>
<comment type="caution">
    <text evidence="9">The sequence shown here is derived from an EMBL/GenBank/DDBJ whole genome shotgun (WGS) entry which is preliminary data.</text>
</comment>
<dbReference type="Pfam" id="PF02381">
    <property type="entry name" value="MraZ"/>
    <property type="match status" value="2"/>
</dbReference>
<dbReference type="InterPro" id="IPR035644">
    <property type="entry name" value="MraZ_C"/>
</dbReference>
<feature type="domain" description="SpoVT-AbrB" evidence="8">
    <location>
        <begin position="6"/>
        <end position="48"/>
    </location>
</feature>
<gene>
    <name evidence="7 9" type="primary">mraZ</name>
    <name evidence="9" type="ORF">LKD28_08475</name>
</gene>
<organism evidence="9 10">
    <name type="scientific">Coprococcus hominis</name>
    <name type="common">ex Arizal et al. 2022</name>
    <dbReference type="NCBI Taxonomy" id="2881262"/>
    <lineage>
        <taxon>Bacteria</taxon>
        <taxon>Bacillati</taxon>
        <taxon>Bacillota</taxon>
        <taxon>Clostridia</taxon>
        <taxon>Lachnospirales</taxon>
        <taxon>Lachnospiraceae</taxon>
        <taxon>Coprococcus</taxon>
    </lineage>
</organism>
<sequence length="144" mass="16486">MGMIGESNHGLDAKGRLIIPIRFRQELGDKFVLCNGMDHNIDVYPEAEWTKFAEKLAALPKSNFQARRLRDFYEGSAVVCEMDSQYRIVIPQKLREYAGIDREVVMIGHTDTVAIWDKAAWDKINSPEEIDLKEIAEIGELFNI</sequence>
<evidence type="ECO:0000256" key="4">
    <source>
        <dbReference type="ARBA" id="ARBA00023015"/>
    </source>
</evidence>